<dbReference type="PANTHER" id="PTHR16155">
    <property type="entry name" value="DED DOMAIN-CONTAINING PROTEIN"/>
    <property type="match status" value="1"/>
</dbReference>
<protein>
    <recommendedName>
        <fullName evidence="4">Sterile alpha motif domain-containing protein 9-like</fullName>
    </recommendedName>
</protein>
<feature type="compositionally biased region" description="Basic and acidic residues" evidence="1">
    <location>
        <begin position="171"/>
        <end position="193"/>
    </location>
</feature>
<evidence type="ECO:0000313" key="3">
    <source>
        <dbReference type="Proteomes" id="UP001217089"/>
    </source>
</evidence>
<gene>
    <name evidence="2" type="ORF">KUTeg_016360</name>
</gene>
<organism evidence="2 3">
    <name type="scientific">Tegillarca granosa</name>
    <name type="common">Malaysian cockle</name>
    <name type="synonym">Anadara granosa</name>
    <dbReference type="NCBI Taxonomy" id="220873"/>
    <lineage>
        <taxon>Eukaryota</taxon>
        <taxon>Metazoa</taxon>
        <taxon>Spiralia</taxon>
        <taxon>Lophotrochozoa</taxon>
        <taxon>Mollusca</taxon>
        <taxon>Bivalvia</taxon>
        <taxon>Autobranchia</taxon>
        <taxon>Pteriomorphia</taxon>
        <taxon>Arcoida</taxon>
        <taxon>Arcoidea</taxon>
        <taxon>Arcidae</taxon>
        <taxon>Tegillarca</taxon>
    </lineage>
</organism>
<evidence type="ECO:0008006" key="4">
    <source>
        <dbReference type="Google" id="ProtNLM"/>
    </source>
</evidence>
<accession>A0ABQ9EQH5</accession>
<feature type="region of interest" description="Disordered" evidence="1">
    <location>
        <begin position="128"/>
        <end position="193"/>
    </location>
</feature>
<evidence type="ECO:0000313" key="2">
    <source>
        <dbReference type="EMBL" id="KAJ8305815.1"/>
    </source>
</evidence>
<reference evidence="2 3" key="1">
    <citation type="submission" date="2022-12" db="EMBL/GenBank/DDBJ databases">
        <title>Chromosome-level genome of Tegillarca granosa.</title>
        <authorList>
            <person name="Kim J."/>
        </authorList>
    </citation>
    <scope>NUCLEOTIDE SEQUENCE [LARGE SCALE GENOMIC DNA]</scope>
    <source>
        <strain evidence="2">Teg-2019</strain>
        <tissue evidence="2">Adductor muscle</tissue>
    </source>
</reference>
<proteinExistence type="predicted"/>
<comment type="caution">
    <text evidence="2">The sequence shown here is derived from an EMBL/GenBank/DDBJ whole genome shotgun (WGS) entry which is preliminary data.</text>
</comment>
<sequence length="1736" mass="201730">MLFTILNPKCSMKPDAMRLSDLRGLFEKTYKNIYRGQHRSFKDIAGKELLSFLNIYYKWFDVSVGKKNEFMVKALVSKKRPNKKRLSSDLDSIKSSERADDTDYQSAMSCVSDIEDWEGNLYSEMQTQSSTETLIDREDLHDFEDTEEDDDRKSQPWKEVKRKRRKALTSKQHESLHDDASLHRHDESDKNDEDRFTTEEKQCLFKNLIGKKSDCSLFILSSDSCYVNNCFKFMLDIVSMWNTPNRTTSYIVIGVDPKSALPRRLIGIQCRRENTFYQELFDSAYFNLRPKFKYFEVEFESKYFGIIEIPTSSGCGSPSITKSKGFYEDTCYFEPNQLWYHTDKGPKCCIMTDMQTGLIYRWFLTTEGDDSKKSSSQKSEKLIPVKKVKDISTKNAGTSTSSSSTFSDDIHVYNKPELFSKEMGNFSKNNYVLVAGDFVLGMKHLEAISLVPWVAVYDFDICSRDNGLLCANEESLRKRRSLHISHLKARPPSLSESGTVWTLLRGSRDIPESRIENENDCRLWYKHAKTYLKNHIEQLQKFACDYTVLNIIFFWPKNEFLAQFMHKFLSKIDDEIEPTPKLVLCLPSTPKEDKGKSVYEFLCNEYGDHLSIMKMDIDKVCLEIKHCLQNQLLQQNVKYELPTSDGSQNPCIKESEAAWLKEDIDVLYLQNVFKIKGVPITLDKLKEETEQFFKGGNLQWGTWYECGTGLDVDRDIKGNIITKINNLLEENKSNMFSLFHEPGSGGTTLAQRILWEYHSLYPSCQIRLNTSSSVNDIAEKIEYLHSKTHKQIIMMVDGEDDIKMKTLMRIIRNGPAVVIAIYVKRFSEKISDIQSRNEVLLKGNVSSREAKRLALQFSSRCDDDNKRKSLEKLSKDVENKINHCLYEFGLTTYLHEFKGVSAFVKGYLNLNQNRELLPWQKILGYLSLVYYYGQTSLPCQFFSQLLRLSSNYDVTFEDLGHPVEKFVVPSINEGRSKNIRICHFLIAKEILEQILSRHTVKAEDREVDLSYAARKNLADFCMEFIEYASKKKSKVSSNILHILTKTFIFRDSKYVSKHTEQTKKRPIISKVLSDICSKPPLFTERLRVLEKLTSSFPLDPNFHAHLGRFYAYCRPDDEKKAEKCFAKALELCNDYIKDKDICDIDERWRLSFMHIYHMYGTVLQKRISKVTGSIDQAEKECDLLAQLDEVVELAETACLYFQQCREFAPPGNETTAGHVGEITVRLHVCDFVQKNFERTNKCRGIQKFLSAYEKEKRQGVDFVKHSVSLIDSLIMECYTEIDEDDHTDYPLQKVVLWYNNLFQPQNVDLEKFATGDDIFSHRLRIAAKKLQYSQCHKGESFTLLDNITSAEDLKDIVYHYEEIFKSVSSSSVDKKSNKLLERDYIEWLFAIRHKLFPEDYDLERVLLTVRQWNDYLKSPLSKFYLFILTNLLGFGTSKEKGKSESLVEAQIIKEELHKVSKFVLKPRYPREWLGKSEKGIRRLHPGSRLLGFHPDDQEVEVLHQSKLALCKGTICHPNKKKSNGLINLDLGNNTVPVKVFYIPNVANLASSQYAGQRVEFILGFSLNHGYEAFDVKILKKHGCSTCSNKEEILSENESSTCSNCGEFIFKNDLNVLFANLKACLLKYKCRLTILLKFHKYSKSKVNYKLIFSTFYLAYLNDKNMTHSKLFVFKKHKKETKKKDNFISFLLFHDKNYYVAKKTKRIESVHIFIVSIQVYFYHLLNSFEQSFIYEDLI</sequence>
<dbReference type="Proteomes" id="UP001217089">
    <property type="component" value="Unassembled WGS sequence"/>
</dbReference>
<dbReference type="PANTHER" id="PTHR16155:SF19">
    <property type="entry name" value="DED DOMAIN-CONTAINING PROTEIN"/>
    <property type="match status" value="1"/>
</dbReference>
<dbReference type="EMBL" id="JARBDR010000813">
    <property type="protein sequence ID" value="KAJ8305815.1"/>
    <property type="molecule type" value="Genomic_DNA"/>
</dbReference>
<dbReference type="InterPro" id="IPR038461">
    <property type="entry name" value="Schlafen_AlbA_2_dom_sf"/>
</dbReference>
<evidence type="ECO:0000256" key="1">
    <source>
        <dbReference type="SAM" id="MobiDB-lite"/>
    </source>
</evidence>
<dbReference type="Gene3D" id="3.30.950.30">
    <property type="entry name" value="Schlafen, AAA domain"/>
    <property type="match status" value="1"/>
</dbReference>
<name>A0ABQ9EQH5_TEGGR</name>
<keyword evidence="3" id="KW-1185">Reference proteome</keyword>
<feature type="compositionally biased region" description="Acidic residues" evidence="1">
    <location>
        <begin position="141"/>
        <end position="150"/>
    </location>
</feature>